<protein>
    <submittedName>
        <fullName evidence="2">Uncharacterized protein</fullName>
    </submittedName>
</protein>
<evidence type="ECO:0000313" key="3">
    <source>
        <dbReference type="Proteomes" id="UP000291116"/>
    </source>
</evidence>
<feature type="region of interest" description="Disordered" evidence="1">
    <location>
        <begin position="190"/>
        <end position="237"/>
    </location>
</feature>
<reference evidence="2 3" key="1">
    <citation type="submission" date="2019-01" db="EMBL/GenBank/DDBJ databases">
        <authorList>
            <person name="Ferrante I. M."/>
        </authorList>
    </citation>
    <scope>NUCLEOTIDE SEQUENCE [LARGE SCALE GENOMIC DNA]</scope>
    <source>
        <strain evidence="2 3">B856</strain>
    </source>
</reference>
<dbReference type="Proteomes" id="UP000291116">
    <property type="component" value="Unassembled WGS sequence"/>
</dbReference>
<dbReference type="AlphaFoldDB" id="A0A448Z025"/>
<feature type="compositionally biased region" description="Basic and acidic residues" evidence="1">
    <location>
        <begin position="100"/>
        <end position="113"/>
    </location>
</feature>
<evidence type="ECO:0000313" key="2">
    <source>
        <dbReference type="EMBL" id="VEU35392.1"/>
    </source>
</evidence>
<feature type="region of interest" description="Disordered" evidence="1">
    <location>
        <begin position="93"/>
        <end position="120"/>
    </location>
</feature>
<gene>
    <name evidence="2" type="ORF">PSNMU_V1.4_AUG-EV-PASAV3_0021290</name>
</gene>
<name>A0A448Z025_9STRA</name>
<sequence>MKRSLPLPPCVPRTRLRRVATKQMIAILLIVVHIQSALGSKRHSRLFSNHFHQGTHNEELLDGIGHCRRNISSGILIGIPRTLDQKSYALRGGGSAIKSTSRDPYRNESRPSSDSDNNSRYFPQTITVRVTTLHVPSILSEFGSVCKNTLLPVAKEVAFVCRDRLLPFAMEARDQALDRIRHCNYTTQRKTEVQTALPPAPEPLERNKEWRKSAEQTSGTEKRTRTRTAGWRRRNADEKLKPRKNGIRVRNQSSSMDDQQSYAARSQLESAGAFRSSSFRPASSITTALLPSRVLKLSLIAIALTEALDRMGILCVCLELPSVIGAEIRAVWRRSILPLAALIRRKLSSISLDWWKPRWKTIYHGWLEPSTQSLFEAVQTTNAKRFVGSLVETLSTTKAVFAFGTAAGMIAIPLVWTITLRFWKAVLVVVVLSEANRSFKYRRGRSLVWVLGDTPYTLGMALDGALEECAWLMRFCAAYASTLPERWAVGRVEAVDTPVGDGLPRMQIIRPLRPPCVDYRDDCDLDSDDVPYSLGIASSSVAKQQPRGPLSSIQRFRARMAFHVWKFRCWLANRLEDHYASYYSEEYDYSSNSRRIVPTGNNHDYYYK</sequence>
<dbReference type="EMBL" id="CAACVS010000058">
    <property type="protein sequence ID" value="VEU35392.1"/>
    <property type="molecule type" value="Genomic_DNA"/>
</dbReference>
<organism evidence="2 3">
    <name type="scientific">Pseudo-nitzschia multistriata</name>
    <dbReference type="NCBI Taxonomy" id="183589"/>
    <lineage>
        <taxon>Eukaryota</taxon>
        <taxon>Sar</taxon>
        <taxon>Stramenopiles</taxon>
        <taxon>Ochrophyta</taxon>
        <taxon>Bacillariophyta</taxon>
        <taxon>Bacillariophyceae</taxon>
        <taxon>Bacillariophycidae</taxon>
        <taxon>Bacillariales</taxon>
        <taxon>Bacillariaceae</taxon>
        <taxon>Pseudo-nitzschia</taxon>
    </lineage>
</organism>
<accession>A0A448Z025</accession>
<keyword evidence="3" id="KW-1185">Reference proteome</keyword>
<feature type="compositionally biased region" description="Basic residues" evidence="1">
    <location>
        <begin position="224"/>
        <end position="233"/>
    </location>
</feature>
<proteinExistence type="predicted"/>
<evidence type="ECO:0000256" key="1">
    <source>
        <dbReference type="SAM" id="MobiDB-lite"/>
    </source>
</evidence>
<feature type="compositionally biased region" description="Basic and acidic residues" evidence="1">
    <location>
        <begin position="203"/>
        <end position="214"/>
    </location>
</feature>